<accession>A0ABC9YFV8</accession>
<reference evidence="2 3" key="1">
    <citation type="submission" date="2024-06" db="EMBL/GenBank/DDBJ databases">
        <title>The draft genome of Grus japonensis, version 3.</title>
        <authorList>
            <person name="Nabeshima K."/>
            <person name="Suzuki S."/>
            <person name="Onuma M."/>
        </authorList>
    </citation>
    <scope>NUCLEOTIDE SEQUENCE [LARGE SCALE GENOMIC DNA]</scope>
    <source>
        <strain evidence="2 3">451A</strain>
    </source>
</reference>
<dbReference type="AlphaFoldDB" id="A0ABC9YFV8"/>
<comment type="caution">
    <text evidence="2">The sequence shown here is derived from an EMBL/GenBank/DDBJ whole genome shotgun (WGS) entry which is preliminary data.</text>
</comment>
<organism evidence="2 3">
    <name type="scientific">Grus japonensis</name>
    <name type="common">Japanese crane</name>
    <name type="synonym">Red-crowned crane</name>
    <dbReference type="NCBI Taxonomy" id="30415"/>
    <lineage>
        <taxon>Eukaryota</taxon>
        <taxon>Metazoa</taxon>
        <taxon>Chordata</taxon>
        <taxon>Craniata</taxon>
        <taxon>Vertebrata</taxon>
        <taxon>Euteleostomi</taxon>
        <taxon>Archelosauria</taxon>
        <taxon>Archosauria</taxon>
        <taxon>Dinosauria</taxon>
        <taxon>Saurischia</taxon>
        <taxon>Theropoda</taxon>
        <taxon>Coelurosauria</taxon>
        <taxon>Aves</taxon>
        <taxon>Neognathae</taxon>
        <taxon>Neoaves</taxon>
        <taxon>Gruiformes</taxon>
        <taxon>Gruidae</taxon>
        <taxon>Grus</taxon>
    </lineage>
</organism>
<proteinExistence type="predicted"/>
<evidence type="ECO:0000256" key="1">
    <source>
        <dbReference type="SAM" id="MobiDB-lite"/>
    </source>
</evidence>
<dbReference type="EMBL" id="BAAFJT010000263">
    <property type="protein sequence ID" value="GAB0208471.1"/>
    <property type="molecule type" value="Genomic_DNA"/>
</dbReference>
<protein>
    <submittedName>
        <fullName evidence="2">EH domain-containing protein 4</fullName>
    </submittedName>
</protein>
<keyword evidence="3" id="KW-1185">Reference proteome</keyword>
<name>A0ABC9YFV8_GRUJA</name>
<sequence>MIGEQRFYLQPMEDPMLEQVEAPEGGCDPMGNPCWSKLLAGPVTPWREETTAGLLAGLVTPMGDPRWSSLFLKDCTPWKGQVERTHAETICEELQPMGRTHVGEVHGGLSPMGGTPHWSRGRE</sequence>
<feature type="region of interest" description="Disordered" evidence="1">
    <location>
        <begin position="101"/>
        <end position="123"/>
    </location>
</feature>
<dbReference type="Proteomes" id="UP001623348">
    <property type="component" value="Unassembled WGS sequence"/>
</dbReference>
<evidence type="ECO:0000313" key="3">
    <source>
        <dbReference type="Proteomes" id="UP001623348"/>
    </source>
</evidence>
<evidence type="ECO:0000313" key="2">
    <source>
        <dbReference type="EMBL" id="GAB0208471.1"/>
    </source>
</evidence>
<gene>
    <name evidence="2" type="ORF">GRJ2_003312800</name>
</gene>